<feature type="site" description="Important for catalytic activity" evidence="7">
    <location>
        <position position="218"/>
    </location>
</feature>
<evidence type="ECO:0000256" key="6">
    <source>
        <dbReference type="ARBA" id="ARBA00023316"/>
    </source>
</evidence>
<protein>
    <recommendedName>
        <fullName evidence="7">Endolytic murein transglycosylase</fullName>
        <ecNumber evidence="7">4.2.2.29</ecNumber>
    </recommendedName>
    <alternativeName>
        <fullName evidence="7">Peptidoglycan lytic transglycosylase</fullName>
    </alternativeName>
    <alternativeName>
        <fullName evidence="7">Peptidoglycan polymerization terminase</fullName>
    </alternativeName>
</protein>
<dbReference type="RefSeq" id="WP_322522089.1">
    <property type="nucleotide sequence ID" value="NZ_CP140153.1"/>
</dbReference>
<keyword evidence="6 7" id="KW-0961">Cell wall biogenesis/degradation</keyword>
<evidence type="ECO:0000256" key="7">
    <source>
        <dbReference type="HAMAP-Rule" id="MF_02065"/>
    </source>
</evidence>
<organism evidence="8 9">
    <name type="scientific">Guyparkeria halophila</name>
    <dbReference type="NCBI Taxonomy" id="47960"/>
    <lineage>
        <taxon>Bacteria</taxon>
        <taxon>Pseudomonadati</taxon>
        <taxon>Pseudomonadota</taxon>
        <taxon>Gammaproteobacteria</taxon>
        <taxon>Chromatiales</taxon>
        <taxon>Thioalkalibacteraceae</taxon>
        <taxon>Guyparkeria</taxon>
    </lineage>
</organism>
<evidence type="ECO:0000313" key="8">
    <source>
        <dbReference type="EMBL" id="WQH17108.1"/>
    </source>
</evidence>
<keyword evidence="4 7" id="KW-0472">Membrane</keyword>
<evidence type="ECO:0000256" key="3">
    <source>
        <dbReference type="ARBA" id="ARBA00022989"/>
    </source>
</evidence>
<reference evidence="8 9" key="1">
    <citation type="submission" date="2023-11" db="EMBL/GenBank/DDBJ databases">
        <title>MicrobeMod: A computational toolkit for identifying prokaryotic methylation and restriction-modification with nanopore sequencing.</title>
        <authorList>
            <person name="Crits-Christoph A."/>
            <person name="Kang S.C."/>
            <person name="Lee H."/>
            <person name="Ostrov N."/>
        </authorList>
    </citation>
    <scope>NUCLEOTIDE SEQUENCE [LARGE SCALE GENOMIC DNA]</scope>
    <source>
        <strain evidence="8 9">ATCC 49870</strain>
    </source>
</reference>
<comment type="subcellular location">
    <subcellularLocation>
        <location evidence="7">Cell inner membrane</location>
        <topology evidence="7">Single-pass membrane protein</topology>
    </subcellularLocation>
</comment>
<dbReference type="InterPro" id="IPR003770">
    <property type="entry name" value="MLTG-like"/>
</dbReference>
<sequence length="341" mass="37989">MRRAIGVFLIWAGGMGLVATLLVGVGLAMHYWQQPLVHESTTLTVESGQAMPTIARSIHEVQPAIPARAIDWTARFRGQARSIQAGEYEIRPDERLASLLDRMVAGDVIEYRFTVPEGVTAQAFLDRLAEAPRIRRTIEELTPKAVIEALELPVDHLEGWLYPDTYQYPAGTSDRALVQRAFTQMRETLDAAWSARADDLPLESPYEALILASVIEKETGLLGERGEVAGVFVNRLRRGMRLQTDPTVIYGMGEDYDGRLYTRHLREDTPYNTYTRAGLPPTPIALPSAASLKAATRPAETDALYFVADGTGGHAFSRTLKEHNRAVARWRAHQREQGDRP</sequence>
<keyword evidence="2 7" id="KW-0812">Transmembrane</keyword>
<gene>
    <name evidence="7 8" type="primary">mltG</name>
    <name evidence="8" type="ORF">SR882_04175</name>
</gene>
<dbReference type="PANTHER" id="PTHR30518">
    <property type="entry name" value="ENDOLYTIC MUREIN TRANSGLYCOSYLASE"/>
    <property type="match status" value="1"/>
</dbReference>
<comment type="similarity">
    <text evidence="7">Belongs to the transglycosylase MltG family.</text>
</comment>
<dbReference type="Proteomes" id="UP001327459">
    <property type="component" value="Chromosome"/>
</dbReference>
<evidence type="ECO:0000256" key="4">
    <source>
        <dbReference type="ARBA" id="ARBA00023136"/>
    </source>
</evidence>
<dbReference type="NCBIfam" id="TIGR00247">
    <property type="entry name" value="endolytic transglycosylase MltG"/>
    <property type="match status" value="1"/>
</dbReference>
<name>A0ABZ0YYL0_9GAMM</name>
<keyword evidence="7" id="KW-0997">Cell inner membrane</keyword>
<dbReference type="EMBL" id="CP140153">
    <property type="protein sequence ID" value="WQH17108.1"/>
    <property type="molecule type" value="Genomic_DNA"/>
</dbReference>
<evidence type="ECO:0000256" key="1">
    <source>
        <dbReference type="ARBA" id="ARBA00022475"/>
    </source>
</evidence>
<keyword evidence="3 7" id="KW-1133">Transmembrane helix</keyword>
<keyword evidence="9" id="KW-1185">Reference proteome</keyword>
<evidence type="ECO:0000313" key="9">
    <source>
        <dbReference type="Proteomes" id="UP001327459"/>
    </source>
</evidence>
<dbReference type="Gene3D" id="3.30.1490.480">
    <property type="entry name" value="Endolytic murein transglycosylase"/>
    <property type="match status" value="1"/>
</dbReference>
<comment type="function">
    <text evidence="7">Functions as a peptidoglycan terminase that cleaves nascent peptidoglycan strands endolytically to terminate their elongation.</text>
</comment>
<evidence type="ECO:0000256" key="2">
    <source>
        <dbReference type="ARBA" id="ARBA00022692"/>
    </source>
</evidence>
<evidence type="ECO:0000256" key="5">
    <source>
        <dbReference type="ARBA" id="ARBA00023239"/>
    </source>
</evidence>
<dbReference type="PANTHER" id="PTHR30518:SF2">
    <property type="entry name" value="ENDOLYTIC MUREIN TRANSGLYCOSYLASE"/>
    <property type="match status" value="1"/>
</dbReference>
<keyword evidence="5 7" id="KW-0456">Lyase</keyword>
<dbReference type="CDD" id="cd08010">
    <property type="entry name" value="MltG_like"/>
    <property type="match status" value="1"/>
</dbReference>
<feature type="transmembrane region" description="Helical" evidence="7">
    <location>
        <begin position="7"/>
        <end position="32"/>
    </location>
</feature>
<comment type="catalytic activity">
    <reaction evidence="7">
        <text>a peptidoglycan chain = a peptidoglycan chain with N-acetyl-1,6-anhydromuramyl-[peptide] at the reducing end + a peptidoglycan chain with N-acetylglucosamine at the non-reducing end.</text>
        <dbReference type="EC" id="4.2.2.29"/>
    </reaction>
</comment>
<proteinExistence type="inferred from homology"/>
<keyword evidence="1 7" id="KW-1003">Cell membrane</keyword>
<dbReference type="EC" id="4.2.2.29" evidence="7"/>
<dbReference type="Pfam" id="PF02618">
    <property type="entry name" value="YceG"/>
    <property type="match status" value="1"/>
</dbReference>
<dbReference type="Gene3D" id="3.30.160.60">
    <property type="entry name" value="Classic Zinc Finger"/>
    <property type="match status" value="1"/>
</dbReference>
<dbReference type="HAMAP" id="MF_02065">
    <property type="entry name" value="MltG"/>
    <property type="match status" value="1"/>
</dbReference>
<accession>A0ABZ0YYL0</accession>